<gene>
    <name evidence="2" type="ORF">TRP8649_01768</name>
</gene>
<keyword evidence="1" id="KW-1133">Transmembrane helix</keyword>
<keyword evidence="1" id="KW-0472">Membrane</keyword>
<proteinExistence type="predicted"/>
<dbReference type="EMBL" id="FXXP01000001">
    <property type="protein sequence ID" value="SMX27661.1"/>
    <property type="molecule type" value="Genomic_DNA"/>
</dbReference>
<dbReference type="AlphaFoldDB" id="A0A238JAC0"/>
<evidence type="ECO:0000256" key="1">
    <source>
        <dbReference type="SAM" id="Phobius"/>
    </source>
</evidence>
<feature type="transmembrane region" description="Helical" evidence="1">
    <location>
        <begin position="108"/>
        <end position="127"/>
    </location>
</feature>
<organism evidence="2 3">
    <name type="scientific">Pelagimonas phthalicica</name>
    <dbReference type="NCBI Taxonomy" id="1037362"/>
    <lineage>
        <taxon>Bacteria</taxon>
        <taxon>Pseudomonadati</taxon>
        <taxon>Pseudomonadota</taxon>
        <taxon>Alphaproteobacteria</taxon>
        <taxon>Rhodobacterales</taxon>
        <taxon>Roseobacteraceae</taxon>
        <taxon>Pelagimonas</taxon>
    </lineage>
</organism>
<feature type="transmembrane region" description="Helical" evidence="1">
    <location>
        <begin position="43"/>
        <end position="59"/>
    </location>
</feature>
<evidence type="ECO:0008006" key="4">
    <source>
        <dbReference type="Google" id="ProtNLM"/>
    </source>
</evidence>
<keyword evidence="3" id="KW-1185">Reference proteome</keyword>
<feature type="transmembrane region" description="Helical" evidence="1">
    <location>
        <begin position="139"/>
        <end position="161"/>
    </location>
</feature>
<dbReference type="RefSeq" id="WP_099243997.1">
    <property type="nucleotide sequence ID" value="NZ_FXXP01000001.1"/>
</dbReference>
<evidence type="ECO:0000313" key="3">
    <source>
        <dbReference type="Proteomes" id="UP000225972"/>
    </source>
</evidence>
<reference evidence="3" key="1">
    <citation type="submission" date="2017-05" db="EMBL/GenBank/DDBJ databases">
        <authorList>
            <person name="Rodrigo-Torres L."/>
            <person name="Arahal R. D."/>
            <person name="Lucena T."/>
        </authorList>
    </citation>
    <scope>NUCLEOTIDE SEQUENCE [LARGE SCALE GENOMIC DNA]</scope>
    <source>
        <strain evidence="3">CECT 8649</strain>
    </source>
</reference>
<dbReference type="OrthoDB" id="5797386at2"/>
<feature type="transmembrane region" description="Helical" evidence="1">
    <location>
        <begin position="71"/>
        <end position="102"/>
    </location>
</feature>
<evidence type="ECO:0000313" key="2">
    <source>
        <dbReference type="EMBL" id="SMX27661.1"/>
    </source>
</evidence>
<name>A0A238JAC0_9RHOB</name>
<dbReference type="Proteomes" id="UP000225972">
    <property type="component" value="Unassembled WGS sequence"/>
</dbReference>
<sequence length="162" mass="16852">MNIVIGTLVLMALAGWVWRKLETGTARDQALQGVRSMVITNLPRVMLALISAGLFAELLPETLVRHYIGDASGFAGVVIGMGLGIFTPGGGFVSFALAAGALQAGATAPAIVAYITAWGLFALTKIIAEELAFLGPHFLFTRVILSCPIPLLTGGVALIFLG</sequence>
<keyword evidence="1" id="KW-0812">Transmembrane</keyword>
<protein>
    <recommendedName>
        <fullName evidence="4">Permease</fullName>
    </recommendedName>
</protein>
<accession>A0A238JAC0</accession>